<reference evidence="1" key="1">
    <citation type="journal article" date="2023" name="Mol. Phylogenet. Evol.">
        <title>Genome-scale phylogeny and comparative genomics of the fungal order Sordariales.</title>
        <authorList>
            <person name="Hensen N."/>
            <person name="Bonometti L."/>
            <person name="Westerberg I."/>
            <person name="Brannstrom I.O."/>
            <person name="Guillou S."/>
            <person name="Cros-Aarteil S."/>
            <person name="Calhoun S."/>
            <person name="Haridas S."/>
            <person name="Kuo A."/>
            <person name="Mondo S."/>
            <person name="Pangilinan J."/>
            <person name="Riley R."/>
            <person name="LaButti K."/>
            <person name="Andreopoulos B."/>
            <person name="Lipzen A."/>
            <person name="Chen C."/>
            <person name="Yan M."/>
            <person name="Daum C."/>
            <person name="Ng V."/>
            <person name="Clum A."/>
            <person name="Steindorff A."/>
            <person name="Ohm R.A."/>
            <person name="Martin F."/>
            <person name="Silar P."/>
            <person name="Natvig D.O."/>
            <person name="Lalanne C."/>
            <person name="Gautier V."/>
            <person name="Ament-Velasquez S.L."/>
            <person name="Kruys A."/>
            <person name="Hutchinson M.I."/>
            <person name="Powell A.J."/>
            <person name="Barry K."/>
            <person name="Miller A.N."/>
            <person name="Grigoriev I.V."/>
            <person name="Debuchy R."/>
            <person name="Gladieux P."/>
            <person name="Hiltunen Thoren M."/>
            <person name="Johannesson H."/>
        </authorList>
    </citation>
    <scope>NUCLEOTIDE SEQUENCE</scope>
    <source>
        <strain evidence="1">CBS 731.68</strain>
    </source>
</reference>
<dbReference type="InterPro" id="IPR036397">
    <property type="entry name" value="RNaseH_sf"/>
</dbReference>
<dbReference type="Proteomes" id="UP001302602">
    <property type="component" value="Unassembled WGS sequence"/>
</dbReference>
<evidence type="ECO:0000313" key="2">
    <source>
        <dbReference type="Proteomes" id="UP001302602"/>
    </source>
</evidence>
<comment type="caution">
    <text evidence="1">The sequence shown here is derived from an EMBL/GenBank/DDBJ whole genome shotgun (WGS) entry which is preliminary data.</text>
</comment>
<keyword evidence="2" id="KW-1185">Reference proteome</keyword>
<dbReference type="GeneID" id="87829587"/>
<dbReference type="RefSeq" id="XP_062648297.1">
    <property type="nucleotide sequence ID" value="XM_062792818.1"/>
</dbReference>
<sequence>IEHVWAALKRKLRQLFPDLWELKRNTLDIKYFTECLRTAWWAVEHDWIDKLIDGMPRRLVAVKKARGWYTKY</sequence>
<gene>
    <name evidence="1" type="ORF">N657DRAFT_644768</name>
</gene>
<dbReference type="GO" id="GO:0003676">
    <property type="term" value="F:nucleic acid binding"/>
    <property type="evidence" value="ECO:0007669"/>
    <property type="project" value="InterPro"/>
</dbReference>
<dbReference type="EMBL" id="MU853227">
    <property type="protein sequence ID" value="KAK4124526.1"/>
    <property type="molecule type" value="Genomic_DNA"/>
</dbReference>
<reference evidence="1" key="2">
    <citation type="submission" date="2023-05" db="EMBL/GenBank/DDBJ databases">
        <authorList>
            <consortium name="Lawrence Berkeley National Laboratory"/>
            <person name="Steindorff A."/>
            <person name="Hensen N."/>
            <person name="Bonometti L."/>
            <person name="Westerberg I."/>
            <person name="Brannstrom I.O."/>
            <person name="Guillou S."/>
            <person name="Cros-Aarteil S."/>
            <person name="Calhoun S."/>
            <person name="Haridas S."/>
            <person name="Kuo A."/>
            <person name="Mondo S."/>
            <person name="Pangilinan J."/>
            <person name="Riley R."/>
            <person name="Labutti K."/>
            <person name="Andreopoulos B."/>
            <person name="Lipzen A."/>
            <person name="Chen C."/>
            <person name="Yanf M."/>
            <person name="Daum C."/>
            <person name="Ng V."/>
            <person name="Clum A."/>
            <person name="Ohm R."/>
            <person name="Martin F."/>
            <person name="Silar P."/>
            <person name="Natvig D."/>
            <person name="Lalanne C."/>
            <person name="Gautier V."/>
            <person name="Ament-Velasquez S.L."/>
            <person name="Kruys A."/>
            <person name="Hutchinson M.I."/>
            <person name="Powell A.J."/>
            <person name="Barry K."/>
            <person name="Miller A.N."/>
            <person name="Grigoriev I.V."/>
            <person name="Debuchy R."/>
            <person name="Gladieux P."/>
            <person name="Thoren M.H."/>
            <person name="Johannesson H."/>
        </authorList>
    </citation>
    <scope>NUCLEOTIDE SEQUENCE</scope>
    <source>
        <strain evidence="1">CBS 731.68</strain>
    </source>
</reference>
<dbReference type="Gene3D" id="3.30.420.10">
    <property type="entry name" value="Ribonuclease H-like superfamily/Ribonuclease H"/>
    <property type="match status" value="1"/>
</dbReference>
<proteinExistence type="predicted"/>
<dbReference type="AlphaFoldDB" id="A0AAN6U2D8"/>
<name>A0AAN6U2D8_9PEZI</name>
<feature type="non-terminal residue" evidence="1">
    <location>
        <position position="1"/>
    </location>
</feature>
<protein>
    <submittedName>
        <fullName evidence="1">Uncharacterized protein</fullName>
    </submittedName>
</protein>
<accession>A0AAN6U2D8</accession>
<organism evidence="1 2">
    <name type="scientific">Parathielavia appendiculata</name>
    <dbReference type="NCBI Taxonomy" id="2587402"/>
    <lineage>
        <taxon>Eukaryota</taxon>
        <taxon>Fungi</taxon>
        <taxon>Dikarya</taxon>
        <taxon>Ascomycota</taxon>
        <taxon>Pezizomycotina</taxon>
        <taxon>Sordariomycetes</taxon>
        <taxon>Sordariomycetidae</taxon>
        <taxon>Sordariales</taxon>
        <taxon>Chaetomiaceae</taxon>
        <taxon>Parathielavia</taxon>
    </lineage>
</organism>
<evidence type="ECO:0000313" key="1">
    <source>
        <dbReference type="EMBL" id="KAK4124526.1"/>
    </source>
</evidence>